<organism evidence="1 2">
    <name type="scientific">Sphagnum troendelagicum</name>
    <dbReference type="NCBI Taxonomy" id="128251"/>
    <lineage>
        <taxon>Eukaryota</taxon>
        <taxon>Viridiplantae</taxon>
        <taxon>Streptophyta</taxon>
        <taxon>Embryophyta</taxon>
        <taxon>Bryophyta</taxon>
        <taxon>Sphagnophytina</taxon>
        <taxon>Sphagnopsida</taxon>
        <taxon>Sphagnales</taxon>
        <taxon>Sphagnaceae</taxon>
        <taxon>Sphagnum</taxon>
    </lineage>
</organism>
<accession>A0ABP0UI97</accession>
<dbReference type="EMBL" id="OZ019896">
    <property type="protein sequence ID" value="CAK9222479.1"/>
    <property type="molecule type" value="Genomic_DNA"/>
</dbReference>
<dbReference type="Proteomes" id="UP001497512">
    <property type="component" value="Chromosome 4"/>
</dbReference>
<proteinExistence type="predicted"/>
<sequence>MKKGQLSVIECSDQKLRIPDNCCCVYEESDPTIATGRGFGGERVEQQVAGLKPSQPASARYEVEYEWVGVQHNDKKRANKKKRFRGCHRMAKNKFPGGIPDATFGY</sequence>
<evidence type="ECO:0000313" key="2">
    <source>
        <dbReference type="Proteomes" id="UP001497512"/>
    </source>
</evidence>
<keyword evidence="2" id="KW-1185">Reference proteome</keyword>
<gene>
    <name evidence="1" type="ORF">CSSPTR1EN2_LOCUS16098</name>
</gene>
<evidence type="ECO:0000313" key="1">
    <source>
        <dbReference type="EMBL" id="CAK9222479.1"/>
    </source>
</evidence>
<reference evidence="1" key="1">
    <citation type="submission" date="2024-02" db="EMBL/GenBank/DDBJ databases">
        <authorList>
            <consortium name="ELIXIR-Norway"/>
            <consortium name="Elixir Norway"/>
        </authorList>
    </citation>
    <scope>NUCLEOTIDE SEQUENCE</scope>
</reference>
<name>A0ABP0UI97_9BRYO</name>
<protein>
    <submittedName>
        <fullName evidence="1">Uncharacterized protein</fullName>
    </submittedName>
</protein>